<dbReference type="Proteomes" id="UP001501771">
    <property type="component" value="Unassembled WGS sequence"/>
</dbReference>
<evidence type="ECO:0000313" key="4">
    <source>
        <dbReference type="Proteomes" id="UP001501771"/>
    </source>
</evidence>
<dbReference type="Pfam" id="PF03372">
    <property type="entry name" value="Exo_endo_phos"/>
    <property type="match status" value="1"/>
</dbReference>
<sequence>MRISTHESGTGRSTRRQRHRPRRLATGALALALLAAPLSLLGASQAAGSGETLRKQPAGATIFRVSSFNLLGAGHTDSGQRKGWASGATRMKWAVQVLDDNGINVVGFQEMQQPQYDKFHELAGSRFGIFPGNQLTTAAMANSIAWRRDTWTLLRKETIQIPYFDGNLIRMPYVLLQNRQTGQQAWFFNTHNPADAHGPAQKWRDKAVAKEIDLVNGLREQYPGTPVFMTGDMNDRDKFFCPMTGSTELLAANGGASSPGGTVDNGGCTMPEPSRVDWVLGTSDMNFTGYTALRDELVQKTTDHFVIYADANIPPPSVQESPVTRVLVLSVEGLRPSAIRKAGEAGTPVLHRLMGEGASTLNARTEVERTTTLPNVVGMLTGRRVNADRGGHGVRADRDTGLTVQAAAGRYISSTFDIVHNFGLSTALFSSQPRMALVDRSWDDVNGGTDPYGLDDGRDKINRFVSTTDDHELVDRLTAMLSRSPKALTVAQLSLLDDVGRTSGYASKDYRATLTEVDAMVGRVLTTITSSPALDGHTLVLLTAGAGGRGHTNKDRTVRGNYTVPFIAWGPDVVAGADLYSLNPAYQNPGTLQPGYSATQPIRNGVVANLATAALQLPRIPGSTMNADQSFNVFVGPDTQQ</sequence>
<name>A0ABP5LEP8_9ACTN</name>
<dbReference type="InterPro" id="IPR036691">
    <property type="entry name" value="Endo/exonu/phosph_ase_sf"/>
</dbReference>
<proteinExistence type="predicted"/>
<dbReference type="InterPro" id="IPR017850">
    <property type="entry name" value="Alkaline_phosphatase_core_sf"/>
</dbReference>
<feature type="compositionally biased region" description="Basic residues" evidence="1">
    <location>
        <begin position="13"/>
        <end position="22"/>
    </location>
</feature>
<evidence type="ECO:0000313" key="3">
    <source>
        <dbReference type="EMBL" id="GAA2146029.1"/>
    </source>
</evidence>
<accession>A0ABP5LEP8</accession>
<protein>
    <recommendedName>
        <fullName evidence="2">Endonuclease/exonuclease/phosphatase domain-containing protein</fullName>
    </recommendedName>
</protein>
<reference evidence="4" key="1">
    <citation type="journal article" date="2019" name="Int. J. Syst. Evol. Microbiol.">
        <title>The Global Catalogue of Microorganisms (GCM) 10K type strain sequencing project: providing services to taxonomists for standard genome sequencing and annotation.</title>
        <authorList>
            <consortium name="The Broad Institute Genomics Platform"/>
            <consortium name="The Broad Institute Genome Sequencing Center for Infectious Disease"/>
            <person name="Wu L."/>
            <person name="Ma J."/>
        </authorList>
    </citation>
    <scope>NUCLEOTIDE SEQUENCE [LARGE SCALE GENOMIC DNA]</scope>
    <source>
        <strain evidence="4">JCM 16022</strain>
    </source>
</reference>
<feature type="domain" description="Endonuclease/exonuclease/phosphatase" evidence="2">
    <location>
        <begin position="95"/>
        <end position="304"/>
    </location>
</feature>
<dbReference type="InterPro" id="IPR005135">
    <property type="entry name" value="Endo/exonuclease/phosphatase"/>
</dbReference>
<dbReference type="InterPro" id="IPR002591">
    <property type="entry name" value="Phosphodiest/P_Trfase"/>
</dbReference>
<evidence type="ECO:0000259" key="2">
    <source>
        <dbReference type="Pfam" id="PF03372"/>
    </source>
</evidence>
<keyword evidence="4" id="KW-1185">Reference proteome</keyword>
<comment type="caution">
    <text evidence="3">The sequence shown here is derived from an EMBL/GenBank/DDBJ whole genome shotgun (WGS) entry which is preliminary data.</text>
</comment>
<dbReference type="Gene3D" id="3.60.10.10">
    <property type="entry name" value="Endonuclease/exonuclease/phosphatase"/>
    <property type="match status" value="1"/>
</dbReference>
<feature type="region of interest" description="Disordered" evidence="1">
    <location>
        <begin position="1"/>
        <end position="22"/>
    </location>
</feature>
<dbReference type="SUPFAM" id="SSF53649">
    <property type="entry name" value="Alkaline phosphatase-like"/>
    <property type="match status" value="1"/>
</dbReference>
<gene>
    <name evidence="3" type="ORF">GCM10009844_21530</name>
</gene>
<organism evidence="3 4">
    <name type="scientific">Nocardioides koreensis</name>
    <dbReference type="NCBI Taxonomy" id="433651"/>
    <lineage>
        <taxon>Bacteria</taxon>
        <taxon>Bacillati</taxon>
        <taxon>Actinomycetota</taxon>
        <taxon>Actinomycetes</taxon>
        <taxon>Propionibacteriales</taxon>
        <taxon>Nocardioidaceae</taxon>
        <taxon>Nocardioides</taxon>
    </lineage>
</organism>
<dbReference type="Gene3D" id="3.40.720.10">
    <property type="entry name" value="Alkaline Phosphatase, subunit A"/>
    <property type="match status" value="1"/>
</dbReference>
<evidence type="ECO:0000256" key="1">
    <source>
        <dbReference type="SAM" id="MobiDB-lite"/>
    </source>
</evidence>
<dbReference type="EMBL" id="BAAAQR010000005">
    <property type="protein sequence ID" value="GAA2146029.1"/>
    <property type="molecule type" value="Genomic_DNA"/>
</dbReference>
<dbReference type="SUPFAM" id="SSF56219">
    <property type="entry name" value="DNase I-like"/>
    <property type="match status" value="1"/>
</dbReference>
<dbReference type="RefSeq" id="WP_344151344.1">
    <property type="nucleotide sequence ID" value="NZ_BAAAQR010000005.1"/>
</dbReference>
<dbReference type="Pfam" id="PF01663">
    <property type="entry name" value="Phosphodiest"/>
    <property type="match status" value="1"/>
</dbReference>
<feature type="compositionally biased region" description="Polar residues" evidence="1">
    <location>
        <begin position="1"/>
        <end position="11"/>
    </location>
</feature>